<reference evidence="2 3" key="1">
    <citation type="journal article" date="2016" name="Nat. Commun.">
        <title>Thousands of microbial genomes shed light on interconnected biogeochemical processes in an aquifer system.</title>
        <authorList>
            <person name="Anantharaman K."/>
            <person name="Brown C.T."/>
            <person name="Hug L.A."/>
            <person name="Sharon I."/>
            <person name="Castelle C.J."/>
            <person name="Probst A.J."/>
            <person name="Thomas B.C."/>
            <person name="Singh A."/>
            <person name="Wilkins M.J."/>
            <person name="Karaoz U."/>
            <person name="Brodie E.L."/>
            <person name="Williams K.H."/>
            <person name="Hubbard S.S."/>
            <person name="Banfield J.F."/>
        </authorList>
    </citation>
    <scope>NUCLEOTIDE SEQUENCE [LARGE SCALE GENOMIC DNA]</scope>
</reference>
<dbReference type="STRING" id="1798657.A2648_01330"/>
<sequence>MTILYAMLILHIITGLIGVMSAFSMLIGFLRRVPKIGALKGWSLVSAISFILSWISGAYYYVLYYGGNVKPIILKSAYPWAHQIVMEAKEHVFLFIPLVSIVVSIGIFLAGEDILNDKPIKKSLAWLTAFVFILGVVISLAGVGISGAVRG</sequence>
<dbReference type="EMBL" id="MHLH01000010">
    <property type="protein sequence ID" value="OGZ04206.1"/>
    <property type="molecule type" value="Genomic_DNA"/>
</dbReference>
<gene>
    <name evidence="2" type="ORF">A2648_01330</name>
</gene>
<feature type="transmembrane region" description="Helical" evidence="1">
    <location>
        <begin position="6"/>
        <end position="30"/>
    </location>
</feature>
<organism evidence="2 3">
    <name type="scientific">Candidatus Lloydbacteria bacterium RIFCSPHIGHO2_01_FULL_41_20</name>
    <dbReference type="NCBI Taxonomy" id="1798657"/>
    <lineage>
        <taxon>Bacteria</taxon>
        <taxon>Candidatus Lloydiibacteriota</taxon>
    </lineage>
</organism>
<keyword evidence="1" id="KW-1133">Transmembrane helix</keyword>
<dbReference type="AlphaFoldDB" id="A0A1G2CS54"/>
<proteinExistence type="predicted"/>
<accession>A0A1G2CS54</accession>
<keyword evidence="1" id="KW-0812">Transmembrane</keyword>
<keyword evidence="1" id="KW-0472">Membrane</keyword>
<comment type="caution">
    <text evidence="2">The sequence shown here is derived from an EMBL/GenBank/DDBJ whole genome shotgun (WGS) entry which is preliminary data.</text>
</comment>
<evidence type="ECO:0000313" key="3">
    <source>
        <dbReference type="Proteomes" id="UP000178841"/>
    </source>
</evidence>
<evidence type="ECO:0000313" key="2">
    <source>
        <dbReference type="EMBL" id="OGZ04206.1"/>
    </source>
</evidence>
<evidence type="ECO:0000256" key="1">
    <source>
        <dbReference type="SAM" id="Phobius"/>
    </source>
</evidence>
<feature type="transmembrane region" description="Helical" evidence="1">
    <location>
        <begin position="123"/>
        <end position="149"/>
    </location>
</feature>
<name>A0A1G2CS54_9BACT</name>
<evidence type="ECO:0008006" key="4">
    <source>
        <dbReference type="Google" id="ProtNLM"/>
    </source>
</evidence>
<feature type="transmembrane region" description="Helical" evidence="1">
    <location>
        <begin position="92"/>
        <end position="111"/>
    </location>
</feature>
<feature type="transmembrane region" description="Helical" evidence="1">
    <location>
        <begin position="42"/>
        <end position="62"/>
    </location>
</feature>
<protein>
    <recommendedName>
        <fullName evidence="4">DUF2269 domain-containing protein</fullName>
    </recommendedName>
</protein>
<dbReference type="Proteomes" id="UP000178841">
    <property type="component" value="Unassembled WGS sequence"/>
</dbReference>